<name>A0A448Z460_9STRA</name>
<organism evidence="3 4">
    <name type="scientific">Pseudo-nitzschia multistriata</name>
    <dbReference type="NCBI Taxonomy" id="183589"/>
    <lineage>
        <taxon>Eukaryota</taxon>
        <taxon>Sar</taxon>
        <taxon>Stramenopiles</taxon>
        <taxon>Ochrophyta</taxon>
        <taxon>Bacillariophyta</taxon>
        <taxon>Bacillariophyceae</taxon>
        <taxon>Bacillariophycidae</taxon>
        <taxon>Bacillariales</taxon>
        <taxon>Bacillariaceae</taxon>
        <taxon>Pseudo-nitzschia</taxon>
    </lineage>
</organism>
<protein>
    <submittedName>
        <fullName evidence="3">Uncharacterized protein</fullName>
    </submittedName>
</protein>
<gene>
    <name evidence="3" type="ORF">PSNMU_V1.4_AUG-EV-PASAV3_0035260</name>
</gene>
<dbReference type="Proteomes" id="UP000291116">
    <property type="component" value="Unassembled WGS sequence"/>
</dbReference>
<evidence type="ECO:0000313" key="3">
    <source>
        <dbReference type="EMBL" id="VEU36831.1"/>
    </source>
</evidence>
<dbReference type="OrthoDB" id="54185at2759"/>
<feature type="compositionally biased region" description="Basic and acidic residues" evidence="1">
    <location>
        <begin position="108"/>
        <end position="119"/>
    </location>
</feature>
<feature type="region of interest" description="Disordered" evidence="1">
    <location>
        <begin position="45"/>
        <end position="84"/>
    </location>
</feature>
<accession>A0A448Z460</accession>
<evidence type="ECO:0000313" key="4">
    <source>
        <dbReference type="Proteomes" id="UP000291116"/>
    </source>
</evidence>
<feature type="transmembrane region" description="Helical" evidence="2">
    <location>
        <begin position="321"/>
        <end position="342"/>
    </location>
</feature>
<sequence length="446" mass="48867">MTSKIIRNRISQAALYILLGVAFVASLPSTIEAANGVRGQPLRRLSESRVRGARQHLGTIKKGTEGSGDKQTSKQKAGRNTPLLKNVQRPVAKAFDKLNIKGALQKPAKPEKQLPEPEVTKINVKKGSGSSRRPSKNPDDLVATTEIVENGTEHFTEVKVEVYQRELPPLSIKFEIDHSSTSGSPTMGDYNELSDVAEEYLDDFLTSVFEDVPVRHDGTKLFITVSDEDQYTVEFKLVLDFLIPGEVPTINFLIDQLREGLETETSQLFFISKLETMSETNPFSGTEKYNVVSRPPMSAAEIAGEGRKPQVNTVEHTGKHYILASVLAGMGCVVLVGAGLLWRNKHSAESSTPVSGQKFSLFDKSRKNDDSSGANSTGLYGVDTETMSYLKSLRLRYSKDRDDKTPSLSPKSNIAAVEQTGSYDDGEESLCDSVNSGSGLERVDIM</sequence>
<feature type="region of interest" description="Disordered" evidence="1">
    <location>
        <begin position="102"/>
        <end position="139"/>
    </location>
</feature>
<keyword evidence="2" id="KW-0472">Membrane</keyword>
<feature type="compositionally biased region" description="Basic and acidic residues" evidence="1">
    <location>
        <begin position="62"/>
        <end position="72"/>
    </location>
</feature>
<keyword evidence="4" id="KW-1185">Reference proteome</keyword>
<keyword evidence="2" id="KW-1133">Transmembrane helix</keyword>
<reference evidence="3 4" key="1">
    <citation type="submission" date="2019-01" db="EMBL/GenBank/DDBJ databases">
        <authorList>
            <person name="Ferrante I. M."/>
        </authorList>
    </citation>
    <scope>NUCLEOTIDE SEQUENCE [LARGE SCALE GENOMIC DNA]</scope>
    <source>
        <strain evidence="3 4">B856</strain>
    </source>
</reference>
<keyword evidence="2" id="KW-0812">Transmembrane</keyword>
<proteinExistence type="predicted"/>
<dbReference type="AlphaFoldDB" id="A0A448Z460"/>
<evidence type="ECO:0000256" key="1">
    <source>
        <dbReference type="SAM" id="MobiDB-lite"/>
    </source>
</evidence>
<dbReference type="EMBL" id="CAACVS010000104">
    <property type="protein sequence ID" value="VEU36831.1"/>
    <property type="molecule type" value="Genomic_DNA"/>
</dbReference>
<evidence type="ECO:0000256" key="2">
    <source>
        <dbReference type="SAM" id="Phobius"/>
    </source>
</evidence>
<feature type="region of interest" description="Disordered" evidence="1">
    <location>
        <begin position="400"/>
        <end position="446"/>
    </location>
</feature>